<evidence type="ECO:0000313" key="3">
    <source>
        <dbReference type="EMBL" id="GAA3718854.1"/>
    </source>
</evidence>
<dbReference type="PANTHER" id="PTHR43574">
    <property type="entry name" value="EPIMERASE-RELATED"/>
    <property type="match status" value="1"/>
</dbReference>
<organism evidence="3 4">
    <name type="scientific">Sphingomonas cynarae</name>
    <dbReference type="NCBI Taxonomy" id="930197"/>
    <lineage>
        <taxon>Bacteria</taxon>
        <taxon>Pseudomonadati</taxon>
        <taxon>Pseudomonadota</taxon>
        <taxon>Alphaproteobacteria</taxon>
        <taxon>Sphingomonadales</taxon>
        <taxon>Sphingomonadaceae</taxon>
        <taxon>Sphingomonas</taxon>
    </lineage>
</organism>
<dbReference type="Pfam" id="PF01370">
    <property type="entry name" value="Epimerase"/>
    <property type="match status" value="1"/>
</dbReference>
<dbReference type="RefSeq" id="WP_344694114.1">
    <property type="nucleotide sequence ID" value="NZ_BAABBF010000007.1"/>
</dbReference>
<reference evidence="4" key="1">
    <citation type="journal article" date="2019" name="Int. J. Syst. Evol. Microbiol.">
        <title>The Global Catalogue of Microorganisms (GCM) 10K type strain sequencing project: providing services to taxonomists for standard genome sequencing and annotation.</title>
        <authorList>
            <consortium name="The Broad Institute Genomics Platform"/>
            <consortium name="The Broad Institute Genome Sequencing Center for Infectious Disease"/>
            <person name="Wu L."/>
            <person name="Ma J."/>
        </authorList>
    </citation>
    <scope>NUCLEOTIDE SEQUENCE [LARGE SCALE GENOMIC DNA]</scope>
    <source>
        <strain evidence="4">JCM 17498</strain>
    </source>
</reference>
<name>A0ABP7EHZ0_9SPHN</name>
<feature type="domain" description="NAD-dependent epimerase/dehydratase" evidence="2">
    <location>
        <begin position="4"/>
        <end position="237"/>
    </location>
</feature>
<dbReference type="Proteomes" id="UP001500523">
    <property type="component" value="Unassembled WGS sequence"/>
</dbReference>
<evidence type="ECO:0000313" key="4">
    <source>
        <dbReference type="Proteomes" id="UP001500523"/>
    </source>
</evidence>
<dbReference type="InterPro" id="IPR036291">
    <property type="entry name" value="NAD(P)-bd_dom_sf"/>
</dbReference>
<dbReference type="Gene3D" id="3.40.50.720">
    <property type="entry name" value="NAD(P)-binding Rossmann-like Domain"/>
    <property type="match status" value="1"/>
</dbReference>
<dbReference type="SUPFAM" id="SSF51735">
    <property type="entry name" value="NAD(P)-binding Rossmann-fold domains"/>
    <property type="match status" value="1"/>
</dbReference>
<dbReference type="InterPro" id="IPR001509">
    <property type="entry name" value="Epimerase_deHydtase"/>
</dbReference>
<dbReference type="EMBL" id="BAABBF010000007">
    <property type="protein sequence ID" value="GAA3718854.1"/>
    <property type="molecule type" value="Genomic_DNA"/>
</dbReference>
<dbReference type="PRINTS" id="PR01713">
    <property type="entry name" value="NUCEPIMERASE"/>
</dbReference>
<gene>
    <name evidence="3" type="ORF">GCM10022268_28910</name>
</gene>
<accession>A0ABP7EHZ0</accession>
<keyword evidence="4" id="KW-1185">Reference proteome</keyword>
<comment type="caution">
    <text evidence="3">The sequence shown here is derived from an EMBL/GenBank/DDBJ whole genome shotgun (WGS) entry which is preliminary data.</text>
</comment>
<protein>
    <submittedName>
        <fullName evidence="3">SDR family NAD(P)-dependent oxidoreductase</fullName>
    </submittedName>
</protein>
<proteinExistence type="predicted"/>
<evidence type="ECO:0000259" key="2">
    <source>
        <dbReference type="Pfam" id="PF01370"/>
    </source>
</evidence>
<evidence type="ECO:0000256" key="1">
    <source>
        <dbReference type="ARBA" id="ARBA00023027"/>
    </source>
</evidence>
<sequence length="333" mass="36621">MTTILVTGVAGFIGFHVADRLAARGNRVVGIDDLNAYYDPALKRARLAELAVRHGDAIRFVETDFADEAGLRRALDGEAFDRIVHLGAQAGVRYSIEHPHAYARANLIGHLTMLELARSRNGLPMVYASSSSVYGGNTSLPFRVGDPVDHPVSLYAATKRADELMSESYAHLYRLPLTGLRFFTVYGPWGRPDMAIWLFTDAVLAGRPIRVFNEGRMQRDFTYIDDAVTGIVAALDRAPMDDGMVKPGGSRSPHAIYNIGNNRAEPLGRLIDLIERASGRTAIRDLQPMQPGDVPATFADITDAARDLGFTPTTGLEAGVPRFVDWYRRYTGR</sequence>
<keyword evidence="1" id="KW-0520">NAD</keyword>